<keyword evidence="1 2" id="KW-0597">Phosphoprotein</keyword>
<dbReference type="InterPro" id="IPR001789">
    <property type="entry name" value="Sig_transdc_resp-reg_receiver"/>
</dbReference>
<protein>
    <submittedName>
        <fullName evidence="4">Response regulator</fullName>
    </submittedName>
</protein>
<organism evidence="4 5">
    <name type="scientific">Reichenbachiella ulvae</name>
    <dbReference type="NCBI Taxonomy" id="2980104"/>
    <lineage>
        <taxon>Bacteria</taxon>
        <taxon>Pseudomonadati</taxon>
        <taxon>Bacteroidota</taxon>
        <taxon>Cytophagia</taxon>
        <taxon>Cytophagales</taxon>
        <taxon>Reichenbachiellaceae</taxon>
        <taxon>Reichenbachiella</taxon>
    </lineage>
</organism>
<dbReference type="PROSITE" id="PS50110">
    <property type="entry name" value="RESPONSE_REGULATORY"/>
    <property type="match status" value="1"/>
</dbReference>
<evidence type="ECO:0000313" key="4">
    <source>
        <dbReference type="EMBL" id="MCV9385821.1"/>
    </source>
</evidence>
<feature type="domain" description="Response regulatory" evidence="3">
    <location>
        <begin position="18"/>
        <end position="132"/>
    </location>
</feature>
<dbReference type="CDD" id="cd17569">
    <property type="entry name" value="REC_HupR-like"/>
    <property type="match status" value="1"/>
</dbReference>
<proteinExistence type="predicted"/>
<dbReference type="Gene3D" id="3.40.50.2300">
    <property type="match status" value="1"/>
</dbReference>
<reference evidence="4 5" key="1">
    <citation type="submission" date="2022-10" db="EMBL/GenBank/DDBJ databases">
        <title>Comparative genomics and taxonomic characterization of three novel marine species of genus Reichenbachiella exhibiting antioxidant and polysaccharide degradation activities.</title>
        <authorList>
            <person name="Muhammad N."/>
            <person name="Lee Y.-J."/>
            <person name="Ko J."/>
            <person name="Kim S.-G."/>
        </authorList>
    </citation>
    <scope>NUCLEOTIDE SEQUENCE [LARGE SCALE GENOMIC DNA]</scope>
    <source>
        <strain evidence="4 5">ABR2-5</strain>
    </source>
</reference>
<comment type="caution">
    <text evidence="4">The sequence shown here is derived from an EMBL/GenBank/DDBJ whole genome shotgun (WGS) entry which is preliminary data.</text>
</comment>
<dbReference type="PANTHER" id="PTHR44591">
    <property type="entry name" value="STRESS RESPONSE REGULATOR PROTEIN 1"/>
    <property type="match status" value="1"/>
</dbReference>
<evidence type="ECO:0000259" key="3">
    <source>
        <dbReference type="PROSITE" id="PS50110"/>
    </source>
</evidence>
<dbReference type="Pfam" id="PF00072">
    <property type="entry name" value="Response_reg"/>
    <property type="match status" value="1"/>
</dbReference>
<keyword evidence="5" id="KW-1185">Reference proteome</keyword>
<accession>A0ABT3CQ44</accession>
<dbReference type="EMBL" id="JAOYOD010000001">
    <property type="protein sequence ID" value="MCV9385821.1"/>
    <property type="molecule type" value="Genomic_DNA"/>
</dbReference>
<evidence type="ECO:0000256" key="1">
    <source>
        <dbReference type="ARBA" id="ARBA00022553"/>
    </source>
</evidence>
<name>A0ABT3CQ44_9BACT</name>
<sequence length="381" mass="42955">MELILQRPQKKESVKKYSVMYVDDEPVNLRIFQHAFKRDYNVLTASSGFEALEMLSENKVDLIITDQQMPKMSGVDLLAKIVPKHPNIIRMIMTGFSDIGAIIRAVNEFGLDKYLVKPWDRDQLKAEFDKALEKKESEKTAPKTADVGDSMLKLNESILPSDKDLKELISDSFVLFDNNADNSYGYWFGEKQGKLAMACFDIGDNVNVSLAVKSYISLSLSEIVYKSDKLDSAEILGKLYVKIRNKFEGNDAPMKPMDISMAIIDLNSKEISYSGSNQSMYYFDTEGKLQMLNGDKEAYHIVENNNPKLSVHTANGVTKAYFISKNMVNQIIPSNDSSTEGVSFLQYMRGMTDASMNEQFEKITKQLSGESSKCMIGVKLK</sequence>
<dbReference type="Proteomes" id="UP001300692">
    <property type="component" value="Unassembled WGS sequence"/>
</dbReference>
<dbReference type="InterPro" id="IPR050595">
    <property type="entry name" value="Bact_response_regulator"/>
</dbReference>
<dbReference type="InterPro" id="IPR011006">
    <property type="entry name" value="CheY-like_superfamily"/>
</dbReference>
<dbReference type="SMART" id="SM00448">
    <property type="entry name" value="REC"/>
    <property type="match status" value="1"/>
</dbReference>
<feature type="modified residue" description="4-aspartylphosphate" evidence="2">
    <location>
        <position position="66"/>
    </location>
</feature>
<evidence type="ECO:0000313" key="5">
    <source>
        <dbReference type="Proteomes" id="UP001300692"/>
    </source>
</evidence>
<evidence type="ECO:0000256" key="2">
    <source>
        <dbReference type="PROSITE-ProRule" id="PRU00169"/>
    </source>
</evidence>
<dbReference type="SUPFAM" id="SSF52172">
    <property type="entry name" value="CheY-like"/>
    <property type="match status" value="1"/>
</dbReference>
<gene>
    <name evidence="4" type="ORF">N7U62_04065</name>
</gene>
<dbReference type="PANTHER" id="PTHR44591:SF19">
    <property type="entry name" value="TWO-COMPONENT RESPONSE REGULATOR-RELATED"/>
    <property type="match status" value="1"/>
</dbReference>
<dbReference type="RefSeq" id="WP_264136604.1">
    <property type="nucleotide sequence ID" value="NZ_JAOYOD010000001.1"/>
</dbReference>